<name>A0A382UDD5_9ZZZZ</name>
<reference evidence="1" key="1">
    <citation type="submission" date="2018-05" db="EMBL/GenBank/DDBJ databases">
        <authorList>
            <person name="Lanie J.A."/>
            <person name="Ng W.-L."/>
            <person name="Kazmierczak K.M."/>
            <person name="Andrzejewski T.M."/>
            <person name="Davidsen T.M."/>
            <person name="Wayne K.J."/>
            <person name="Tettelin H."/>
            <person name="Glass J.I."/>
            <person name="Rusch D."/>
            <person name="Podicherti R."/>
            <person name="Tsui H.-C.T."/>
            <person name="Winkler M.E."/>
        </authorList>
    </citation>
    <scope>NUCLEOTIDE SEQUENCE</scope>
</reference>
<organism evidence="1">
    <name type="scientific">marine metagenome</name>
    <dbReference type="NCBI Taxonomy" id="408172"/>
    <lineage>
        <taxon>unclassified sequences</taxon>
        <taxon>metagenomes</taxon>
        <taxon>ecological metagenomes</taxon>
    </lineage>
</organism>
<evidence type="ECO:0000313" key="1">
    <source>
        <dbReference type="EMBL" id="SVD32284.1"/>
    </source>
</evidence>
<dbReference type="AlphaFoldDB" id="A0A382UDD5"/>
<gene>
    <name evidence="1" type="ORF">METZ01_LOCUS385138</name>
</gene>
<accession>A0A382UDD5</accession>
<sequence length="34" mass="3809">MDARHPTPLGTFHASPLGPKSKIQLISYSSMRRK</sequence>
<dbReference type="EMBL" id="UINC01143391">
    <property type="protein sequence ID" value="SVD32284.1"/>
    <property type="molecule type" value="Genomic_DNA"/>
</dbReference>
<protein>
    <submittedName>
        <fullName evidence="1">Uncharacterized protein</fullName>
    </submittedName>
</protein>
<feature type="non-terminal residue" evidence="1">
    <location>
        <position position="34"/>
    </location>
</feature>
<proteinExistence type="predicted"/>